<keyword evidence="3" id="KW-1185">Reference proteome</keyword>
<feature type="compositionally biased region" description="Basic residues" evidence="1">
    <location>
        <begin position="47"/>
        <end position="56"/>
    </location>
</feature>
<accession>A0AAN7GD80</accession>
<dbReference type="EMBL" id="JAXIOK010000023">
    <property type="protein sequence ID" value="KAK4743450.1"/>
    <property type="molecule type" value="Genomic_DNA"/>
</dbReference>
<dbReference type="AlphaFoldDB" id="A0AAN7GD80"/>
<dbReference type="Proteomes" id="UP001345219">
    <property type="component" value="Chromosome 1"/>
</dbReference>
<comment type="caution">
    <text evidence="2">The sequence shown here is derived from an EMBL/GenBank/DDBJ whole genome shotgun (WGS) entry which is preliminary data.</text>
</comment>
<sequence length="56" mass="6404">MGAAEQPHHNHHRHLMSFNLHGHGHERQRKELRGAPRGCIGVMVGRGRSRRGSSYR</sequence>
<protein>
    <submittedName>
        <fullName evidence="2">Uncharacterized protein</fullName>
    </submittedName>
</protein>
<name>A0AAN7GD80_9MYRT</name>
<evidence type="ECO:0000313" key="3">
    <source>
        <dbReference type="Proteomes" id="UP001345219"/>
    </source>
</evidence>
<organism evidence="2 3">
    <name type="scientific">Trapa incisa</name>
    <dbReference type="NCBI Taxonomy" id="236973"/>
    <lineage>
        <taxon>Eukaryota</taxon>
        <taxon>Viridiplantae</taxon>
        <taxon>Streptophyta</taxon>
        <taxon>Embryophyta</taxon>
        <taxon>Tracheophyta</taxon>
        <taxon>Spermatophyta</taxon>
        <taxon>Magnoliopsida</taxon>
        <taxon>eudicotyledons</taxon>
        <taxon>Gunneridae</taxon>
        <taxon>Pentapetalae</taxon>
        <taxon>rosids</taxon>
        <taxon>malvids</taxon>
        <taxon>Myrtales</taxon>
        <taxon>Lythraceae</taxon>
        <taxon>Trapa</taxon>
    </lineage>
</organism>
<reference evidence="2 3" key="1">
    <citation type="journal article" date="2023" name="Hortic Res">
        <title>Pangenome of water caltrop reveals structural variations and asymmetric subgenome divergence after allopolyploidization.</title>
        <authorList>
            <person name="Zhang X."/>
            <person name="Chen Y."/>
            <person name="Wang L."/>
            <person name="Yuan Y."/>
            <person name="Fang M."/>
            <person name="Shi L."/>
            <person name="Lu R."/>
            <person name="Comes H.P."/>
            <person name="Ma Y."/>
            <person name="Chen Y."/>
            <person name="Huang G."/>
            <person name="Zhou Y."/>
            <person name="Zheng Z."/>
            <person name="Qiu Y."/>
        </authorList>
    </citation>
    <scope>NUCLEOTIDE SEQUENCE [LARGE SCALE GENOMIC DNA]</scope>
    <source>
        <tissue evidence="2">Roots</tissue>
    </source>
</reference>
<evidence type="ECO:0000313" key="2">
    <source>
        <dbReference type="EMBL" id="KAK4743450.1"/>
    </source>
</evidence>
<evidence type="ECO:0000256" key="1">
    <source>
        <dbReference type="SAM" id="MobiDB-lite"/>
    </source>
</evidence>
<feature type="compositionally biased region" description="Basic and acidic residues" evidence="1">
    <location>
        <begin position="23"/>
        <end position="34"/>
    </location>
</feature>
<feature type="region of interest" description="Disordered" evidence="1">
    <location>
        <begin position="21"/>
        <end position="56"/>
    </location>
</feature>
<proteinExistence type="predicted"/>
<gene>
    <name evidence="2" type="ORF">SAY87_001451</name>
</gene>